<dbReference type="GeneID" id="113209605"/>
<keyword evidence="9" id="KW-0521">NADP</keyword>
<dbReference type="InterPro" id="IPR001104">
    <property type="entry name" value="3-oxo-5_a-steroid_4-DH_C"/>
</dbReference>
<name>A0A6J1SX33_FRAOC</name>
<comment type="subcellular location">
    <subcellularLocation>
        <location evidence="1">Endomembrane system</location>
        <topology evidence="1">Multi-pass membrane protein</topology>
    </subcellularLocation>
    <subcellularLocation>
        <location evidence="9">Endoplasmic reticulum membrane</location>
    </subcellularLocation>
</comment>
<dbReference type="GO" id="GO:0016095">
    <property type="term" value="P:polyprenol catabolic process"/>
    <property type="evidence" value="ECO:0007669"/>
    <property type="project" value="UniProtKB-UniRule"/>
</dbReference>
<dbReference type="PANTHER" id="PTHR14624:SF0">
    <property type="entry name" value="POLYPRENOL REDUCTASE"/>
    <property type="match status" value="1"/>
</dbReference>
<evidence type="ECO:0000256" key="5">
    <source>
        <dbReference type="ARBA" id="ARBA00023136"/>
    </source>
</evidence>
<dbReference type="InterPro" id="IPR039698">
    <property type="entry name" value="Dfg10/SRD5A3"/>
</dbReference>
<keyword evidence="3 9" id="KW-0812">Transmembrane</keyword>
<feature type="transmembrane region" description="Helical" evidence="9">
    <location>
        <begin position="168"/>
        <end position="190"/>
    </location>
</feature>
<evidence type="ECO:0000256" key="9">
    <source>
        <dbReference type="RuleBase" id="RU367081"/>
    </source>
</evidence>
<feature type="transmembrane region" description="Helical" evidence="9">
    <location>
        <begin position="127"/>
        <end position="147"/>
    </location>
</feature>
<dbReference type="Proteomes" id="UP000504606">
    <property type="component" value="Unplaced"/>
</dbReference>
<keyword evidence="9" id="KW-0560">Oxidoreductase</keyword>
<feature type="transmembrane region" description="Helical" evidence="9">
    <location>
        <begin position="269"/>
        <end position="293"/>
    </location>
</feature>
<evidence type="ECO:0000259" key="10">
    <source>
        <dbReference type="Pfam" id="PF02544"/>
    </source>
</evidence>
<organism evidence="11 12">
    <name type="scientific">Frankliniella occidentalis</name>
    <name type="common">Western flower thrips</name>
    <name type="synonym">Euthrips occidentalis</name>
    <dbReference type="NCBI Taxonomy" id="133901"/>
    <lineage>
        <taxon>Eukaryota</taxon>
        <taxon>Metazoa</taxon>
        <taxon>Ecdysozoa</taxon>
        <taxon>Arthropoda</taxon>
        <taxon>Hexapoda</taxon>
        <taxon>Insecta</taxon>
        <taxon>Pterygota</taxon>
        <taxon>Neoptera</taxon>
        <taxon>Paraneoptera</taxon>
        <taxon>Thysanoptera</taxon>
        <taxon>Terebrantia</taxon>
        <taxon>Thripoidea</taxon>
        <taxon>Thripidae</taxon>
        <taxon>Frankliniella</taxon>
    </lineage>
</organism>
<evidence type="ECO:0000256" key="7">
    <source>
        <dbReference type="ARBA" id="ARBA00047186"/>
    </source>
</evidence>
<evidence type="ECO:0000256" key="3">
    <source>
        <dbReference type="ARBA" id="ARBA00022692"/>
    </source>
</evidence>
<keyword evidence="11" id="KW-1185">Reference proteome</keyword>
<feature type="domain" description="3-oxo-5-alpha-steroid 4-dehydrogenase C-terminal" evidence="10">
    <location>
        <begin position="215"/>
        <end position="326"/>
    </location>
</feature>
<proteinExistence type="inferred from homology"/>
<feature type="transmembrane region" description="Helical" evidence="9">
    <location>
        <begin position="210"/>
        <end position="233"/>
    </location>
</feature>
<keyword evidence="9" id="KW-0256">Endoplasmic reticulum</keyword>
<dbReference type="OrthoDB" id="5788137at2759"/>
<comment type="function">
    <text evidence="9">Plays a key role in early steps of protein N-linked glycosylation by being involved in the conversion of polyprenol into dolichol. Acts as a polyprenal reductase that mediates the reduction of polyprenal into dolichal in a NADP-dependent mechanism. Dolichols are required for the synthesis of dolichol-linked monosaccharides and the oligosaccharide precursor used for N-glycosylation.</text>
</comment>
<evidence type="ECO:0000313" key="12">
    <source>
        <dbReference type="RefSeq" id="XP_026283011.1"/>
    </source>
</evidence>
<comment type="similarity">
    <text evidence="6 9">Belongs to the steroid 5-alpha reductase family. Polyprenal reductase subfamily.</text>
</comment>
<evidence type="ECO:0000256" key="2">
    <source>
        <dbReference type="ARBA" id="ARBA00012522"/>
    </source>
</evidence>
<sequence length="326" mass="37619">MPLLHCWAGKGVKRVEMLTMEFHVLKLVFMSMTALIVIFGSLMNTIEKHLPTFIRQSYRFGKFSYEGKKSDIFVIEVPKRWFSHFYVFAALYSTICFIFTINVYIFGGSAPPELIRMLNILATEKRSFTVSSFATLIGLSLMTAQCVRRFYETWFISVFSDAKMNFSHYIVGFTHYFGAISAILAEAPGFTSHTGVSSLVLRLSFSELYFYHYGAVVCFLWAFVHQYKAALILADLRRDTSGKVVTQAYRLPEGDLFHYISSPHMFCEVVMYLSLAIILWGSSTFPFVAAWVLSNQVENALLTHWWYQEKFKEYPHKRKAIIPLIL</sequence>
<feature type="transmembrane region" description="Helical" evidence="9">
    <location>
        <begin position="27"/>
        <end position="46"/>
    </location>
</feature>
<evidence type="ECO:0000256" key="1">
    <source>
        <dbReference type="ARBA" id="ARBA00004127"/>
    </source>
</evidence>
<evidence type="ECO:0000256" key="4">
    <source>
        <dbReference type="ARBA" id="ARBA00022989"/>
    </source>
</evidence>
<dbReference type="GO" id="GO:0003865">
    <property type="term" value="F:3-oxo-5-alpha-steroid 4-dehydrogenase activity"/>
    <property type="evidence" value="ECO:0007669"/>
    <property type="project" value="TreeGrafter"/>
</dbReference>
<dbReference type="Pfam" id="PF02544">
    <property type="entry name" value="Steroid_dh"/>
    <property type="match status" value="1"/>
</dbReference>
<reference evidence="12" key="1">
    <citation type="submission" date="2025-08" db="UniProtKB">
        <authorList>
            <consortium name="RefSeq"/>
        </authorList>
    </citation>
    <scope>IDENTIFICATION</scope>
    <source>
        <tissue evidence="12">Whole organism</tissue>
    </source>
</reference>
<dbReference type="GO" id="GO:0006488">
    <property type="term" value="P:dolichol-linked oligosaccharide biosynthetic process"/>
    <property type="evidence" value="ECO:0007669"/>
    <property type="project" value="UniProtKB-UniRule"/>
</dbReference>
<dbReference type="GO" id="GO:0160198">
    <property type="term" value="F:polyprenal reductase activity"/>
    <property type="evidence" value="ECO:0007669"/>
    <property type="project" value="UniProtKB-EC"/>
</dbReference>
<evidence type="ECO:0000256" key="8">
    <source>
        <dbReference type="ARBA" id="ARBA00049427"/>
    </source>
</evidence>
<gene>
    <name evidence="12" type="primary">LOC113209605</name>
</gene>
<dbReference type="RefSeq" id="XP_026283011.1">
    <property type="nucleotide sequence ID" value="XM_026427226.2"/>
</dbReference>
<dbReference type="KEGG" id="foc:113209605"/>
<comment type="catalytic activity">
    <reaction evidence="8 9">
        <text>a di-trans,poly-cis-dolichal + NADP(+) = a di-trans,poly-cis-polyprenal + NADPH + H(+)</text>
        <dbReference type="Rhea" id="RHEA:80727"/>
        <dbReference type="Rhea" id="RHEA-COMP:19536"/>
        <dbReference type="Rhea" id="RHEA-COMP:19537"/>
        <dbReference type="ChEBI" id="CHEBI:15378"/>
        <dbReference type="ChEBI" id="CHEBI:57783"/>
        <dbReference type="ChEBI" id="CHEBI:58349"/>
        <dbReference type="ChEBI" id="CHEBI:231623"/>
        <dbReference type="ChEBI" id="CHEBI:231637"/>
        <dbReference type="EC" id="1.3.1.94"/>
    </reaction>
    <physiologicalReaction direction="right-to-left" evidence="8 9">
        <dbReference type="Rhea" id="RHEA:80729"/>
    </physiologicalReaction>
</comment>
<keyword evidence="4 9" id="KW-1133">Transmembrane helix</keyword>
<dbReference type="GO" id="GO:0005789">
    <property type="term" value="C:endoplasmic reticulum membrane"/>
    <property type="evidence" value="ECO:0007669"/>
    <property type="project" value="UniProtKB-SubCell"/>
</dbReference>
<dbReference type="EC" id="1.3.1.94" evidence="2 9"/>
<dbReference type="PROSITE" id="PS50244">
    <property type="entry name" value="S5A_REDUCTASE"/>
    <property type="match status" value="1"/>
</dbReference>
<dbReference type="UniPathway" id="UPA00378"/>
<protein>
    <recommendedName>
        <fullName evidence="7 9">Polyprenal reductase</fullName>
        <ecNumber evidence="2 9">1.3.1.94</ecNumber>
    </recommendedName>
</protein>
<feature type="transmembrane region" description="Helical" evidence="9">
    <location>
        <begin position="85"/>
        <end position="107"/>
    </location>
</feature>
<dbReference type="AlphaFoldDB" id="A0A6J1SX33"/>
<keyword evidence="5 9" id="KW-0472">Membrane</keyword>
<comment type="pathway">
    <text evidence="9">Protein modification; protein glycosylation.</text>
</comment>
<dbReference type="PANTHER" id="PTHR14624">
    <property type="entry name" value="DFG10 PROTEIN"/>
    <property type="match status" value="1"/>
</dbReference>
<evidence type="ECO:0000256" key="6">
    <source>
        <dbReference type="ARBA" id="ARBA00046320"/>
    </source>
</evidence>
<evidence type="ECO:0000313" key="11">
    <source>
        <dbReference type="Proteomes" id="UP000504606"/>
    </source>
</evidence>
<accession>A0A6J1SX33</accession>
<dbReference type="GO" id="GO:0102389">
    <property type="term" value="F:polyprenol reductase activity"/>
    <property type="evidence" value="ECO:0007669"/>
    <property type="project" value="UniProtKB-UniRule"/>
</dbReference>